<reference evidence="9" key="1">
    <citation type="submission" date="2019-10" db="EMBL/GenBank/DDBJ databases">
        <authorList>
            <consortium name="Genoscope - CEA"/>
            <person name="William W."/>
        </authorList>
    </citation>
    <scope>NUCLEOTIDE SEQUENCE [LARGE SCALE GENOMIC DNA]</scope>
    <source>
        <strain evidence="9">BBR_PRJEB10992</strain>
    </source>
</reference>
<dbReference type="Gene3D" id="1.20.1540.10">
    <property type="entry name" value="Rhomboid-like"/>
    <property type="match status" value="1"/>
</dbReference>
<dbReference type="PANTHER" id="PTHR43731">
    <property type="entry name" value="RHOMBOID PROTEASE"/>
    <property type="match status" value="1"/>
</dbReference>
<evidence type="ECO:0000256" key="2">
    <source>
        <dbReference type="ARBA" id="ARBA00009045"/>
    </source>
</evidence>
<evidence type="ECO:0000313" key="10">
    <source>
        <dbReference type="Proteomes" id="UP000184550"/>
    </source>
</evidence>
<keyword evidence="10" id="KW-1185">Reference proteome</keyword>
<protein>
    <submittedName>
        <fullName evidence="9">Peptidase, S54 (Rhomboid) family</fullName>
    </submittedName>
</protein>
<proteinExistence type="inferred from homology"/>
<gene>
    <name evidence="9" type="ORF">PL8927_760330</name>
</gene>
<dbReference type="InterPro" id="IPR022764">
    <property type="entry name" value="Peptidase_S54_rhomboid_dom"/>
</dbReference>
<evidence type="ECO:0000256" key="5">
    <source>
        <dbReference type="ARBA" id="ARBA00022989"/>
    </source>
</evidence>
<dbReference type="AlphaFoldDB" id="A0A7Z9E1S3"/>
<evidence type="ECO:0000256" key="6">
    <source>
        <dbReference type="ARBA" id="ARBA00023136"/>
    </source>
</evidence>
<feature type="domain" description="Peptidase S54 rhomboid" evidence="8">
    <location>
        <begin position="70"/>
        <end position="225"/>
    </location>
</feature>
<keyword evidence="3 7" id="KW-0812">Transmembrane</keyword>
<feature type="transmembrane region" description="Helical" evidence="7">
    <location>
        <begin position="206"/>
        <end position="228"/>
    </location>
</feature>
<sequence length="242" mass="26981">MVPLKDENPIQITPIVTYILIIINVLVFFYELSLTQTQLEQFFQLYAVIPNQLTATFEGVAVGQSVPEPLTLISSQFLHAGFMHLGFNLLFLWVFGNNIEQQLGHIKFLIFYLLCGALAVLTQWFFSPQSSIPSLGASGAIAGVMGAYILKFPQAKILTLIPLGFFFYTIRVPAIFFLGFWFFQQAFNGFISLGVPANVGMQEGGVAYWAHAGGFIFGAILGPLLGLYSRPSPTRKFDQYWQ</sequence>
<evidence type="ECO:0000256" key="3">
    <source>
        <dbReference type="ARBA" id="ARBA00022692"/>
    </source>
</evidence>
<keyword evidence="4" id="KW-0378">Hydrolase</keyword>
<comment type="caution">
    <text evidence="9">The sequence shown here is derived from an EMBL/GenBank/DDBJ whole genome shotgun (WGS) entry which is preliminary data.</text>
</comment>
<feature type="transmembrane region" description="Helical" evidence="7">
    <location>
        <begin position="132"/>
        <end position="150"/>
    </location>
</feature>
<comment type="subcellular location">
    <subcellularLocation>
        <location evidence="1">Membrane</location>
        <topology evidence="1">Multi-pass membrane protein</topology>
    </subcellularLocation>
</comment>
<dbReference type="GO" id="GO:0016020">
    <property type="term" value="C:membrane"/>
    <property type="evidence" value="ECO:0007669"/>
    <property type="project" value="UniProtKB-SubCell"/>
</dbReference>
<dbReference type="EMBL" id="CZCU02000153">
    <property type="protein sequence ID" value="VXD23151.1"/>
    <property type="molecule type" value="Genomic_DNA"/>
</dbReference>
<dbReference type="InterPro" id="IPR050925">
    <property type="entry name" value="Rhomboid_protease_S54"/>
</dbReference>
<keyword evidence="6 7" id="KW-0472">Membrane</keyword>
<evidence type="ECO:0000259" key="8">
    <source>
        <dbReference type="Pfam" id="PF01694"/>
    </source>
</evidence>
<feature type="transmembrane region" description="Helical" evidence="7">
    <location>
        <begin position="12"/>
        <end position="30"/>
    </location>
</feature>
<evidence type="ECO:0000256" key="4">
    <source>
        <dbReference type="ARBA" id="ARBA00022801"/>
    </source>
</evidence>
<dbReference type="GO" id="GO:0004252">
    <property type="term" value="F:serine-type endopeptidase activity"/>
    <property type="evidence" value="ECO:0007669"/>
    <property type="project" value="InterPro"/>
</dbReference>
<dbReference type="OrthoDB" id="9813074at2"/>
<evidence type="ECO:0000256" key="1">
    <source>
        <dbReference type="ARBA" id="ARBA00004141"/>
    </source>
</evidence>
<dbReference type="Pfam" id="PF01694">
    <property type="entry name" value="Rhomboid"/>
    <property type="match status" value="1"/>
</dbReference>
<dbReference type="PANTHER" id="PTHR43731:SF14">
    <property type="entry name" value="PRESENILIN-ASSOCIATED RHOMBOID-LIKE PROTEIN, MITOCHONDRIAL"/>
    <property type="match status" value="1"/>
</dbReference>
<dbReference type="SUPFAM" id="SSF144091">
    <property type="entry name" value="Rhomboid-like"/>
    <property type="match status" value="1"/>
</dbReference>
<keyword evidence="5 7" id="KW-1133">Transmembrane helix</keyword>
<evidence type="ECO:0000313" key="9">
    <source>
        <dbReference type="EMBL" id="VXD23151.1"/>
    </source>
</evidence>
<organism evidence="9 10">
    <name type="scientific">Planktothrix serta PCC 8927</name>
    <dbReference type="NCBI Taxonomy" id="671068"/>
    <lineage>
        <taxon>Bacteria</taxon>
        <taxon>Bacillati</taxon>
        <taxon>Cyanobacteriota</taxon>
        <taxon>Cyanophyceae</taxon>
        <taxon>Oscillatoriophycideae</taxon>
        <taxon>Oscillatoriales</taxon>
        <taxon>Microcoleaceae</taxon>
        <taxon>Planktothrix</taxon>
    </lineage>
</organism>
<comment type="similarity">
    <text evidence="2">Belongs to the peptidase S54 family.</text>
</comment>
<feature type="transmembrane region" description="Helical" evidence="7">
    <location>
        <begin position="157"/>
        <end position="183"/>
    </location>
</feature>
<feature type="transmembrane region" description="Helical" evidence="7">
    <location>
        <begin position="77"/>
        <end position="96"/>
    </location>
</feature>
<dbReference type="RefSeq" id="WP_083625412.1">
    <property type="nucleotide sequence ID" value="NZ_LR734878.1"/>
</dbReference>
<dbReference type="Proteomes" id="UP000184550">
    <property type="component" value="Unassembled WGS sequence"/>
</dbReference>
<evidence type="ECO:0000256" key="7">
    <source>
        <dbReference type="SAM" id="Phobius"/>
    </source>
</evidence>
<feature type="transmembrane region" description="Helical" evidence="7">
    <location>
        <begin position="108"/>
        <end position="126"/>
    </location>
</feature>
<dbReference type="InterPro" id="IPR035952">
    <property type="entry name" value="Rhomboid-like_sf"/>
</dbReference>
<accession>A0A7Z9E1S3</accession>
<name>A0A7Z9E1S3_9CYAN</name>
<dbReference type="FunFam" id="1.20.1540.10:FF:000027">
    <property type="entry name" value="Rhomboid family intramembrane serine protease"/>
    <property type="match status" value="1"/>
</dbReference>